<organism evidence="1 2">
    <name type="scientific">Brevibacillus panacihumi</name>
    <dbReference type="NCBI Taxonomy" id="497735"/>
    <lineage>
        <taxon>Bacteria</taxon>
        <taxon>Bacillati</taxon>
        <taxon>Bacillota</taxon>
        <taxon>Bacilli</taxon>
        <taxon>Bacillales</taxon>
        <taxon>Paenibacillaceae</taxon>
        <taxon>Brevibacillus</taxon>
    </lineage>
</organism>
<protein>
    <submittedName>
        <fullName evidence="1">DUF2203 family protein</fullName>
    </submittedName>
</protein>
<comment type="caution">
    <text evidence="1">The sequence shown here is derived from an EMBL/GenBank/DDBJ whole genome shotgun (WGS) entry which is preliminary data.</text>
</comment>
<dbReference type="Proteomes" id="UP000281915">
    <property type="component" value="Unassembled WGS sequence"/>
</dbReference>
<dbReference type="AlphaFoldDB" id="A0A3M8CC94"/>
<dbReference type="InterPro" id="IPR018699">
    <property type="entry name" value="DUF2203"/>
</dbReference>
<evidence type="ECO:0000313" key="2">
    <source>
        <dbReference type="Proteomes" id="UP000281915"/>
    </source>
</evidence>
<reference evidence="1 2" key="1">
    <citation type="submission" date="2018-10" db="EMBL/GenBank/DDBJ databases">
        <title>Phylogenomics of Brevibacillus.</title>
        <authorList>
            <person name="Dunlap C."/>
        </authorList>
    </citation>
    <scope>NUCLEOTIDE SEQUENCE [LARGE SCALE GENOMIC DNA]</scope>
    <source>
        <strain evidence="1 2">JCM 15085</strain>
    </source>
</reference>
<dbReference type="EMBL" id="RHHT01000056">
    <property type="protein sequence ID" value="RNB73259.1"/>
    <property type="molecule type" value="Genomic_DNA"/>
</dbReference>
<evidence type="ECO:0000313" key="1">
    <source>
        <dbReference type="EMBL" id="RNB73259.1"/>
    </source>
</evidence>
<proteinExistence type="predicted"/>
<dbReference type="Pfam" id="PF09969">
    <property type="entry name" value="DUF2203"/>
    <property type="match status" value="1"/>
</dbReference>
<sequence>MSKKYFTPEEANQLLPYVREEISYLQGLKSQFQETYREREHLKKLQSATDDAMFTLECKLEFMEMEAQMRLQHLAASGIQVKDIDVGLVDFPALLNGEEVLLCWREGEEAVEHYHGLYDGFIGRKKLD</sequence>
<name>A0A3M8CC94_9BACL</name>
<dbReference type="RefSeq" id="WP_122915053.1">
    <property type="nucleotide sequence ID" value="NZ_JBCNED010000006.1"/>
</dbReference>
<dbReference type="PIRSF" id="PIRSF016498">
    <property type="entry name" value="UCP016498"/>
    <property type="match status" value="1"/>
</dbReference>
<accession>A0A3M8CC94</accession>
<gene>
    <name evidence="1" type="ORF">EDM58_20955</name>
</gene>